<gene>
    <name evidence="1" type="ORF">SAMN04490197_2775</name>
</gene>
<evidence type="ECO:0000313" key="2">
    <source>
        <dbReference type="Proteomes" id="UP000183653"/>
    </source>
</evidence>
<dbReference type="Proteomes" id="UP000183653">
    <property type="component" value="Chromosome I"/>
</dbReference>
<dbReference type="AlphaFoldDB" id="A0A1H2FQ50"/>
<name>A0A1H2FQ50_9PSED</name>
<proteinExistence type="predicted"/>
<accession>A0A1H2FQ50</accession>
<evidence type="ECO:0000313" key="1">
    <source>
        <dbReference type="EMBL" id="SDU09497.1"/>
    </source>
</evidence>
<protein>
    <submittedName>
        <fullName evidence="1">Uncharacterized protein</fullName>
    </submittedName>
</protein>
<dbReference type="EMBL" id="LT629782">
    <property type="protein sequence ID" value="SDU09497.1"/>
    <property type="molecule type" value="Genomic_DNA"/>
</dbReference>
<keyword evidence="2" id="KW-1185">Reference proteome</keyword>
<sequence>MGGGLPPIAVYQSAYNRLTYRHREQAPSHIGLLGIQMHWCDHSTIFIRVPQLRINKSMPVLFLRTTLLSGEE</sequence>
<reference evidence="1 2" key="1">
    <citation type="submission" date="2016-10" db="EMBL/GenBank/DDBJ databases">
        <authorList>
            <person name="Varghese N."/>
            <person name="Submissions S."/>
        </authorList>
    </citation>
    <scope>NUCLEOTIDE SEQUENCE [LARGE SCALE GENOMIC DNA]</scope>
    <source>
        <strain evidence="1 2">BS2775</strain>
    </source>
</reference>
<organism evidence="1 2">
    <name type="scientific">Pseudomonas orientalis</name>
    <dbReference type="NCBI Taxonomy" id="76758"/>
    <lineage>
        <taxon>Bacteria</taxon>
        <taxon>Pseudomonadati</taxon>
        <taxon>Pseudomonadota</taxon>
        <taxon>Gammaproteobacteria</taxon>
        <taxon>Pseudomonadales</taxon>
        <taxon>Pseudomonadaceae</taxon>
        <taxon>Pseudomonas</taxon>
    </lineage>
</organism>